<evidence type="ECO:0000313" key="3">
    <source>
        <dbReference type="Proteomes" id="UP001139311"/>
    </source>
</evidence>
<protein>
    <submittedName>
        <fullName evidence="2">Uncharacterized protein</fullName>
    </submittedName>
</protein>
<feature type="transmembrane region" description="Helical" evidence="1">
    <location>
        <begin position="175"/>
        <end position="195"/>
    </location>
</feature>
<feature type="transmembrane region" description="Helical" evidence="1">
    <location>
        <begin position="91"/>
        <end position="111"/>
    </location>
</feature>
<name>A0A9X1L6H2_9PROT</name>
<gene>
    <name evidence="2" type="ORF">LHA35_02330</name>
</gene>
<dbReference type="EMBL" id="JAJAQI010000002">
    <property type="protein sequence ID" value="MCB4820569.1"/>
    <property type="molecule type" value="Genomic_DNA"/>
</dbReference>
<dbReference type="Proteomes" id="UP001139311">
    <property type="component" value="Unassembled WGS sequence"/>
</dbReference>
<dbReference type="RefSeq" id="WP_226603963.1">
    <property type="nucleotide sequence ID" value="NZ_JAJAQI010000002.1"/>
</dbReference>
<keyword evidence="3" id="KW-1185">Reference proteome</keyword>
<feature type="transmembrane region" description="Helical" evidence="1">
    <location>
        <begin position="60"/>
        <end position="85"/>
    </location>
</feature>
<sequence length="520" mass="56668">MSLSLPGSVANLRPASVLGHVSAACVTVLAMAIAASFLLKDDVAWLLYVAEQWLDGRRPYVALIEINPPLIIWLSVLPAAIARILNVPSLLTAPLFFATLLLGCVWWAAGILQLRDRRYDRSLTFAIVSAVLLLAPGVEFWQREHLIAAAALPYLALRVGERAEKGQRKAAFRTTAFLAGVLVGFCCAMKPWYVLPFVLVEWVAVAGGARFLREAVLGACTTGLLYVAAVAMLHPEYLTEVIPLALDLYNSGDRAWHEILTASRRLPMALAAAALLWWIAPRPLPDGGATRILLVFAIGATIAYLLQGKGYWYYQRIPAVVAVLLVLLSLVAALLRDPSLSRFSAGRLVLCFVAAIAFLGLAAPGAFQLKLMAQGVAATPAQRIQAHLVEVLRSSNARSYLAFSSSLELGFPIVNQTGVVWASRFPSTWALYKAHSHSPDDESAKNVSRPVVRWFIEDFTAVCPDIVAVDTRDRMDYLSTLQGFDAGFAQDWDAYRLMSSFEGIRIYGRIRPASSVNGCG</sequence>
<reference evidence="2" key="1">
    <citation type="submission" date="2021-10" db="EMBL/GenBank/DDBJ databases">
        <title>Roseicella aerolatum sp. nov., isolated from aerosols of e-waste dismantling site.</title>
        <authorList>
            <person name="Qin T."/>
        </authorList>
    </citation>
    <scope>NUCLEOTIDE SEQUENCE</scope>
    <source>
        <strain evidence="2">GB24</strain>
    </source>
</reference>
<keyword evidence="1" id="KW-1133">Transmembrane helix</keyword>
<feature type="transmembrane region" description="Helical" evidence="1">
    <location>
        <begin position="123"/>
        <end position="140"/>
    </location>
</feature>
<evidence type="ECO:0000313" key="2">
    <source>
        <dbReference type="EMBL" id="MCB4820569.1"/>
    </source>
</evidence>
<proteinExistence type="predicted"/>
<keyword evidence="1" id="KW-0472">Membrane</keyword>
<comment type="caution">
    <text evidence="2">The sequence shown here is derived from an EMBL/GenBank/DDBJ whole genome shotgun (WGS) entry which is preliminary data.</text>
</comment>
<organism evidence="2 3">
    <name type="scientific">Roseicella aerolata</name>
    <dbReference type="NCBI Taxonomy" id="2883479"/>
    <lineage>
        <taxon>Bacteria</taxon>
        <taxon>Pseudomonadati</taxon>
        <taxon>Pseudomonadota</taxon>
        <taxon>Alphaproteobacteria</taxon>
        <taxon>Acetobacterales</taxon>
        <taxon>Roseomonadaceae</taxon>
        <taxon>Roseicella</taxon>
    </lineage>
</organism>
<dbReference type="AlphaFoldDB" id="A0A9X1L6H2"/>
<evidence type="ECO:0000256" key="1">
    <source>
        <dbReference type="SAM" id="Phobius"/>
    </source>
</evidence>
<feature type="transmembrane region" description="Helical" evidence="1">
    <location>
        <begin position="347"/>
        <end position="367"/>
    </location>
</feature>
<keyword evidence="1" id="KW-0812">Transmembrane</keyword>
<feature type="transmembrane region" description="Helical" evidence="1">
    <location>
        <begin position="318"/>
        <end position="335"/>
    </location>
</feature>
<feature type="transmembrane region" description="Helical" evidence="1">
    <location>
        <begin position="288"/>
        <end position="306"/>
    </location>
</feature>
<feature type="transmembrane region" description="Helical" evidence="1">
    <location>
        <begin position="215"/>
        <end position="233"/>
    </location>
</feature>
<accession>A0A9X1L6H2</accession>
<feature type="transmembrane region" description="Helical" evidence="1">
    <location>
        <begin position="20"/>
        <end position="39"/>
    </location>
</feature>